<evidence type="ECO:0000256" key="1">
    <source>
        <dbReference type="ARBA" id="ARBA00023125"/>
    </source>
</evidence>
<dbReference type="InterPro" id="IPR011990">
    <property type="entry name" value="TPR-like_helical_dom_sf"/>
</dbReference>
<dbReference type="PANTHER" id="PTHR46558:SF4">
    <property type="entry name" value="DNA-BIDING PHAGE PROTEIN"/>
    <property type="match status" value="1"/>
</dbReference>
<evidence type="ECO:0000259" key="3">
    <source>
        <dbReference type="PROSITE" id="PS50943"/>
    </source>
</evidence>
<dbReference type="KEGG" id="kbs:EPA93_29015"/>
<evidence type="ECO:0000313" key="5">
    <source>
        <dbReference type="Proteomes" id="UP000290365"/>
    </source>
</evidence>
<reference evidence="4 5" key="1">
    <citation type="submission" date="2019-01" db="EMBL/GenBank/DDBJ databases">
        <title>Ktedonosporobacter rubrisoli SCAWS-G2.</title>
        <authorList>
            <person name="Huang Y."/>
            <person name="Yan B."/>
        </authorList>
    </citation>
    <scope>NUCLEOTIDE SEQUENCE [LARGE SCALE GENOMIC DNA]</scope>
    <source>
        <strain evidence="4 5">SCAWS-G2</strain>
    </source>
</reference>
<name>A0A4P6JWL1_KTERU</name>
<dbReference type="PANTHER" id="PTHR46558">
    <property type="entry name" value="TRACRIPTIONAL REGULATORY PROTEIN-RELATED-RELATED"/>
    <property type="match status" value="1"/>
</dbReference>
<dbReference type="InterPro" id="IPR010982">
    <property type="entry name" value="Lambda_DNA-bd_dom_sf"/>
</dbReference>
<accession>A0A4P6JWL1</accession>
<sequence>MLVFRKLNRTCQTSEQCCWRDSNMERASFGQRLERARLERGWTQEYVAGSIGVEPVTVGRWERGLHKPSAILRHALCSLFEMTKWDLGLGDDIEQSTERDEEQQARPSMPEQNPVDDASTAFRKTDLTERLESLVWTWLLRKPTGARYQELQAMISLEAENNKMKEDLLSRRDALRRLASLPLRVCGLSLVTPVLARPVEEILATCAAGITACWHLRKGKDLVFVSDTLAWYLPTLKEIARIGSTTQRKESADLLAQCLTLQSELAMHNSSNSAAISYAQEATQYGHFSENPILHLLAWRRLAAAYFYADRWEQAVQAAEKAKFLLLEAQKAQPILPVVQSYIYAGLATYQAHTGLQQDALTSLGKAHTTFFAQSSEPIPIWISNHSEANLVLNDGLSHLSLGKNREAFDSFQQITKYYIDTEIIRVEATINQVLAEVHSDGQRDMDICISLWEEGMHGAKLLHSEQWFNEARLAYAAMRAAWPGEQKIKALREQIVHW</sequence>
<evidence type="ECO:0000256" key="2">
    <source>
        <dbReference type="SAM" id="MobiDB-lite"/>
    </source>
</evidence>
<dbReference type="SUPFAM" id="SSF48452">
    <property type="entry name" value="TPR-like"/>
    <property type="match status" value="1"/>
</dbReference>
<dbReference type="Gene3D" id="1.25.40.10">
    <property type="entry name" value="Tetratricopeptide repeat domain"/>
    <property type="match status" value="1"/>
</dbReference>
<keyword evidence="1" id="KW-0238">DNA-binding</keyword>
<dbReference type="OrthoDB" id="158130at2"/>
<evidence type="ECO:0000313" key="4">
    <source>
        <dbReference type="EMBL" id="QBD79803.1"/>
    </source>
</evidence>
<dbReference type="CDD" id="cd00093">
    <property type="entry name" value="HTH_XRE"/>
    <property type="match status" value="1"/>
</dbReference>
<dbReference type="SUPFAM" id="SSF47413">
    <property type="entry name" value="lambda repressor-like DNA-binding domains"/>
    <property type="match status" value="1"/>
</dbReference>
<dbReference type="EMBL" id="CP035758">
    <property type="protein sequence ID" value="QBD79803.1"/>
    <property type="molecule type" value="Genomic_DNA"/>
</dbReference>
<feature type="domain" description="HTH cro/C1-type" evidence="3">
    <location>
        <begin position="33"/>
        <end position="87"/>
    </location>
</feature>
<dbReference type="GO" id="GO:0003677">
    <property type="term" value="F:DNA binding"/>
    <property type="evidence" value="ECO:0007669"/>
    <property type="project" value="UniProtKB-KW"/>
</dbReference>
<dbReference type="Proteomes" id="UP000290365">
    <property type="component" value="Chromosome"/>
</dbReference>
<dbReference type="PROSITE" id="PS50943">
    <property type="entry name" value="HTH_CROC1"/>
    <property type="match status" value="1"/>
</dbReference>
<dbReference type="InterPro" id="IPR001387">
    <property type="entry name" value="Cro/C1-type_HTH"/>
</dbReference>
<protein>
    <submittedName>
        <fullName evidence="4">Helix-turn-helix domain-containing protein</fullName>
    </submittedName>
</protein>
<dbReference type="Pfam" id="PF01381">
    <property type="entry name" value="HTH_3"/>
    <property type="match status" value="1"/>
</dbReference>
<dbReference type="AlphaFoldDB" id="A0A4P6JWL1"/>
<dbReference type="SMART" id="SM00530">
    <property type="entry name" value="HTH_XRE"/>
    <property type="match status" value="1"/>
</dbReference>
<organism evidence="4 5">
    <name type="scientific">Ktedonosporobacter rubrisoli</name>
    <dbReference type="NCBI Taxonomy" id="2509675"/>
    <lineage>
        <taxon>Bacteria</taxon>
        <taxon>Bacillati</taxon>
        <taxon>Chloroflexota</taxon>
        <taxon>Ktedonobacteria</taxon>
        <taxon>Ktedonobacterales</taxon>
        <taxon>Ktedonosporobacteraceae</taxon>
        <taxon>Ktedonosporobacter</taxon>
    </lineage>
</organism>
<keyword evidence="5" id="KW-1185">Reference proteome</keyword>
<proteinExistence type="predicted"/>
<dbReference type="Gene3D" id="1.10.260.40">
    <property type="entry name" value="lambda repressor-like DNA-binding domains"/>
    <property type="match status" value="1"/>
</dbReference>
<gene>
    <name evidence="4" type="ORF">EPA93_29015</name>
</gene>
<feature type="region of interest" description="Disordered" evidence="2">
    <location>
        <begin position="95"/>
        <end position="121"/>
    </location>
</feature>